<sequence>MLLRDEEALNYLAVAILLAFPWLGTVLGTWGVIWGALILVAVFLVGRRRGLAIAAFSLLIGYVVPLIVFGAAAFNLMSFVPFAGLLGVLGWQKNWPVRVTFFWSAALASVLGTVPTLMGQAVSALNESDMMNMTIQQYQASGLLAAMQQQGLTEVQFRDVLQQVIHIYALILPSFAALLAVVEFGFVFYFVRIWLKEDDERIPFTHWRLPWYAVWGAVLGIAFYLLGDQFAWTSLRGLGINIMVFYGALTLVLGASVFVYLLKSPKIPRFFKFALILASFIYLFFSVVSLIMFGLFDIVFNFRRLPEES</sequence>
<dbReference type="AlphaFoldDB" id="A0A4Z0R356"/>
<feature type="transmembrane region" description="Helical" evidence="1">
    <location>
        <begin position="167"/>
        <end position="189"/>
    </location>
</feature>
<accession>A0A4Z0R356</accession>
<dbReference type="Proteomes" id="UP000298460">
    <property type="component" value="Unassembled WGS sequence"/>
</dbReference>
<keyword evidence="1" id="KW-1133">Transmembrane helix</keyword>
<comment type="caution">
    <text evidence="2">The sequence shown here is derived from an EMBL/GenBank/DDBJ whole genome shotgun (WGS) entry which is preliminary data.</text>
</comment>
<reference evidence="2 3" key="1">
    <citation type="submission" date="2019-03" db="EMBL/GenBank/DDBJ databases">
        <title>Draft Genome Sequence of Desulfosporosinus fructosivorans Strain 63.6F, Isolated from Marine Sediment in the Baltic Sea.</title>
        <authorList>
            <person name="Hausmann B."/>
            <person name="Vandieken V."/>
            <person name="Pjevac P."/>
            <person name="Schreck K."/>
            <person name="Herbold C.W."/>
            <person name="Loy A."/>
        </authorList>
    </citation>
    <scope>NUCLEOTIDE SEQUENCE [LARGE SCALE GENOMIC DNA]</scope>
    <source>
        <strain evidence="2 3">63.6F</strain>
    </source>
</reference>
<evidence type="ECO:0000256" key="1">
    <source>
        <dbReference type="SAM" id="Phobius"/>
    </source>
</evidence>
<evidence type="ECO:0000313" key="3">
    <source>
        <dbReference type="Proteomes" id="UP000298460"/>
    </source>
</evidence>
<feature type="transmembrane region" description="Helical" evidence="1">
    <location>
        <begin position="209"/>
        <end position="226"/>
    </location>
</feature>
<keyword evidence="1" id="KW-0472">Membrane</keyword>
<feature type="transmembrane region" description="Helical" evidence="1">
    <location>
        <begin position="52"/>
        <end position="80"/>
    </location>
</feature>
<feature type="transmembrane region" description="Helical" evidence="1">
    <location>
        <begin position="238"/>
        <end position="261"/>
    </location>
</feature>
<name>A0A4Z0R356_9FIRM</name>
<dbReference type="EMBL" id="SPQQ01000007">
    <property type="protein sequence ID" value="TGE36563.1"/>
    <property type="molecule type" value="Genomic_DNA"/>
</dbReference>
<organism evidence="2 3">
    <name type="scientific">Desulfosporosinus fructosivorans</name>
    <dbReference type="NCBI Taxonomy" id="2018669"/>
    <lineage>
        <taxon>Bacteria</taxon>
        <taxon>Bacillati</taxon>
        <taxon>Bacillota</taxon>
        <taxon>Clostridia</taxon>
        <taxon>Eubacteriales</taxon>
        <taxon>Desulfitobacteriaceae</taxon>
        <taxon>Desulfosporosinus</taxon>
    </lineage>
</organism>
<gene>
    <name evidence="2" type="ORF">E4K67_19150</name>
</gene>
<feature type="transmembrane region" description="Helical" evidence="1">
    <location>
        <begin position="12"/>
        <end position="45"/>
    </location>
</feature>
<evidence type="ECO:0000313" key="2">
    <source>
        <dbReference type="EMBL" id="TGE36563.1"/>
    </source>
</evidence>
<keyword evidence="1" id="KW-0812">Transmembrane</keyword>
<feature type="transmembrane region" description="Helical" evidence="1">
    <location>
        <begin position="273"/>
        <end position="300"/>
    </location>
</feature>
<keyword evidence="3" id="KW-1185">Reference proteome</keyword>
<dbReference type="InterPro" id="IPR018710">
    <property type="entry name" value="DUF2232"/>
</dbReference>
<proteinExistence type="predicted"/>
<dbReference type="RefSeq" id="WP_135549660.1">
    <property type="nucleotide sequence ID" value="NZ_SPQQ01000007.1"/>
</dbReference>
<dbReference type="OrthoDB" id="1726902at2"/>
<feature type="transmembrane region" description="Helical" evidence="1">
    <location>
        <begin position="100"/>
        <end position="125"/>
    </location>
</feature>
<protein>
    <submittedName>
        <fullName evidence="2">DUF2232 domain-containing protein</fullName>
    </submittedName>
</protein>
<dbReference type="Pfam" id="PF09991">
    <property type="entry name" value="DUF2232"/>
    <property type="match status" value="1"/>
</dbReference>